<keyword evidence="1" id="KW-0812">Transmembrane</keyword>
<organism evidence="2 3">
    <name type="scientific">Mycena albidolilacea</name>
    <dbReference type="NCBI Taxonomy" id="1033008"/>
    <lineage>
        <taxon>Eukaryota</taxon>
        <taxon>Fungi</taxon>
        <taxon>Dikarya</taxon>
        <taxon>Basidiomycota</taxon>
        <taxon>Agaricomycotina</taxon>
        <taxon>Agaricomycetes</taxon>
        <taxon>Agaricomycetidae</taxon>
        <taxon>Agaricales</taxon>
        <taxon>Marasmiineae</taxon>
        <taxon>Mycenaceae</taxon>
        <taxon>Mycena</taxon>
    </lineage>
</organism>
<feature type="transmembrane region" description="Helical" evidence="1">
    <location>
        <begin position="12"/>
        <end position="32"/>
    </location>
</feature>
<evidence type="ECO:0000313" key="2">
    <source>
        <dbReference type="EMBL" id="KAJ7318165.1"/>
    </source>
</evidence>
<feature type="transmembrane region" description="Helical" evidence="1">
    <location>
        <begin position="194"/>
        <end position="214"/>
    </location>
</feature>
<dbReference type="AlphaFoldDB" id="A0AAD6ZD66"/>
<keyword evidence="3" id="KW-1185">Reference proteome</keyword>
<dbReference type="EMBL" id="JARIHO010000059">
    <property type="protein sequence ID" value="KAJ7318165.1"/>
    <property type="molecule type" value="Genomic_DNA"/>
</dbReference>
<feature type="transmembrane region" description="Helical" evidence="1">
    <location>
        <begin position="144"/>
        <end position="169"/>
    </location>
</feature>
<gene>
    <name evidence="2" type="ORF">DFH08DRAFT_942731</name>
</gene>
<feature type="transmembrane region" description="Helical" evidence="1">
    <location>
        <begin position="113"/>
        <end position="132"/>
    </location>
</feature>
<accession>A0AAD6ZD66</accession>
<dbReference type="Proteomes" id="UP001218218">
    <property type="component" value="Unassembled WGS sequence"/>
</dbReference>
<evidence type="ECO:0000256" key="1">
    <source>
        <dbReference type="SAM" id="Phobius"/>
    </source>
</evidence>
<evidence type="ECO:0000313" key="3">
    <source>
        <dbReference type="Proteomes" id="UP001218218"/>
    </source>
</evidence>
<feature type="transmembrane region" description="Helical" evidence="1">
    <location>
        <begin position="338"/>
        <end position="357"/>
    </location>
</feature>
<feature type="transmembrane region" description="Helical" evidence="1">
    <location>
        <begin position="251"/>
        <end position="271"/>
    </location>
</feature>
<feature type="transmembrane region" description="Helical" evidence="1">
    <location>
        <begin position="221"/>
        <end position="239"/>
    </location>
</feature>
<name>A0AAD6ZD66_9AGAR</name>
<proteinExistence type="predicted"/>
<feature type="transmembrane region" description="Helical" evidence="1">
    <location>
        <begin position="44"/>
        <end position="62"/>
    </location>
</feature>
<feature type="transmembrane region" description="Helical" evidence="1">
    <location>
        <begin position="307"/>
        <end position="326"/>
    </location>
</feature>
<keyword evidence="1" id="KW-1133">Transmembrane helix</keyword>
<reference evidence="2" key="1">
    <citation type="submission" date="2023-03" db="EMBL/GenBank/DDBJ databases">
        <title>Massive genome expansion in bonnet fungi (Mycena s.s.) driven by repeated elements and novel gene families across ecological guilds.</title>
        <authorList>
            <consortium name="Lawrence Berkeley National Laboratory"/>
            <person name="Harder C.B."/>
            <person name="Miyauchi S."/>
            <person name="Viragh M."/>
            <person name="Kuo A."/>
            <person name="Thoen E."/>
            <person name="Andreopoulos B."/>
            <person name="Lu D."/>
            <person name="Skrede I."/>
            <person name="Drula E."/>
            <person name="Henrissat B."/>
            <person name="Morin E."/>
            <person name="Kohler A."/>
            <person name="Barry K."/>
            <person name="LaButti K."/>
            <person name="Morin E."/>
            <person name="Salamov A."/>
            <person name="Lipzen A."/>
            <person name="Mereny Z."/>
            <person name="Hegedus B."/>
            <person name="Baldrian P."/>
            <person name="Stursova M."/>
            <person name="Weitz H."/>
            <person name="Taylor A."/>
            <person name="Grigoriev I.V."/>
            <person name="Nagy L.G."/>
            <person name="Martin F."/>
            <person name="Kauserud H."/>
        </authorList>
    </citation>
    <scope>NUCLEOTIDE SEQUENCE</scope>
    <source>
        <strain evidence="2">CBHHK002</strain>
    </source>
</reference>
<sequence>MQISGAEVGALAVFASYFSLIGGLFLLIFRNLLPHSAARPGRTAYVFIALALGSFAHTWFYMFKFMAWSFANHEQSQGPPTGLHPIERTSRWLLNTSLFEQAWASVCFGKLNWWWSQQLCLFTVGAWTIFLATEGRRHRVKIIWAYMLLGQLVAISVASNLFYLALVLARPPPPSTPSPAAHTRRASTQHAPPALWLPVLLSLGTVATSPLTSARTFLPNLLLMHTLIVLPLLAPDTLFPLPSDRPEKSKPFLSLSLPTLYVLVFGAALALHTRATTVALGDPALSFTAFARSAWTVLHAHPAQASIGWDVIWTSLSFVVWQVVNLEKSEGGGGSRRLVTAAYLLLATPLVSVGVLAPHVLRPRPREDECQEREKKDA</sequence>
<keyword evidence="1" id="KW-0472">Membrane</keyword>
<protein>
    <submittedName>
        <fullName evidence="2">Uncharacterized protein</fullName>
    </submittedName>
</protein>
<comment type="caution">
    <text evidence="2">The sequence shown here is derived from an EMBL/GenBank/DDBJ whole genome shotgun (WGS) entry which is preliminary data.</text>
</comment>